<evidence type="ECO:0000313" key="2">
    <source>
        <dbReference type="EMBL" id="KUO14764.1"/>
    </source>
</evidence>
<feature type="binding site" evidence="1">
    <location>
        <position position="41"/>
    </location>
    <ligand>
        <name>Mg(2+)</name>
        <dbReference type="ChEBI" id="CHEBI:18420"/>
        <label>1</label>
        <note>catalytic</note>
    </ligand>
</feature>
<keyword evidence="1" id="KW-0479">Metal-binding</keyword>
<dbReference type="AlphaFoldDB" id="A0A117RXF1"/>
<dbReference type="InterPro" id="IPR000760">
    <property type="entry name" value="Inositol_monophosphatase-like"/>
</dbReference>
<comment type="caution">
    <text evidence="2">The sequence shown here is derived from an EMBL/GenBank/DDBJ whole genome shotgun (WGS) entry which is preliminary data.</text>
</comment>
<dbReference type="Proteomes" id="UP000053260">
    <property type="component" value="Unassembled WGS sequence"/>
</dbReference>
<reference evidence="2 3" key="1">
    <citation type="submission" date="2015-10" db="EMBL/GenBank/DDBJ databases">
        <title>Draft genome sequence of Streptomyces sp. RV15, isolated from a marine sponge.</title>
        <authorList>
            <person name="Ruckert C."/>
            <person name="Abdelmohsen U.R."/>
            <person name="Winkler A."/>
            <person name="Hentschel U."/>
            <person name="Kalinowski J."/>
            <person name="Kampfer P."/>
            <person name="Glaeser S."/>
        </authorList>
    </citation>
    <scope>NUCLEOTIDE SEQUENCE [LARGE SCALE GENOMIC DNA]</scope>
    <source>
        <strain evidence="2 3">RV15</strain>
    </source>
</reference>
<dbReference type="EMBL" id="LMXB01000132">
    <property type="protein sequence ID" value="KUO14764.1"/>
    <property type="molecule type" value="Genomic_DNA"/>
</dbReference>
<evidence type="ECO:0000256" key="1">
    <source>
        <dbReference type="PIRSR" id="PIRSR600760-2"/>
    </source>
</evidence>
<dbReference type="STRING" id="909626.AQJ91_44960"/>
<dbReference type="RefSeq" id="WP_067035022.1">
    <property type="nucleotide sequence ID" value="NZ_KQ949129.1"/>
</dbReference>
<dbReference type="SUPFAM" id="SSF56655">
    <property type="entry name" value="Carbohydrate phosphatase"/>
    <property type="match status" value="1"/>
</dbReference>
<proteinExistence type="predicted"/>
<gene>
    <name evidence="2" type="ORF">AQJ91_44960</name>
</gene>
<accession>A0A117RXF1</accession>
<dbReference type="Pfam" id="PF00459">
    <property type="entry name" value="Inositol_P"/>
    <property type="match status" value="1"/>
</dbReference>
<dbReference type="GO" id="GO:0046872">
    <property type="term" value="F:metal ion binding"/>
    <property type="evidence" value="ECO:0007669"/>
    <property type="project" value="UniProtKB-KW"/>
</dbReference>
<name>A0A117RXF1_9ACTN</name>
<evidence type="ECO:0000313" key="3">
    <source>
        <dbReference type="Proteomes" id="UP000053260"/>
    </source>
</evidence>
<protein>
    <submittedName>
        <fullName evidence="2">Uncharacterized protein</fullName>
    </submittedName>
</protein>
<keyword evidence="3" id="KW-1185">Reference proteome</keyword>
<organism evidence="2 3">
    <name type="scientific">Streptomyces dysideae</name>
    <dbReference type="NCBI Taxonomy" id="909626"/>
    <lineage>
        <taxon>Bacteria</taxon>
        <taxon>Bacillati</taxon>
        <taxon>Actinomycetota</taxon>
        <taxon>Actinomycetes</taxon>
        <taxon>Kitasatosporales</taxon>
        <taxon>Streptomycetaceae</taxon>
        <taxon>Streptomyces</taxon>
    </lineage>
</organism>
<dbReference type="Gene3D" id="3.30.540.10">
    <property type="entry name" value="Fructose-1,6-Bisphosphatase, subunit A, domain 1"/>
    <property type="match status" value="1"/>
</dbReference>
<keyword evidence="1" id="KW-0460">Magnesium</keyword>
<sequence>MRAHGTGTDPTELGAAGDREAQALIAQLLHEHRPGDAVLSEEAPDDPARLDADRVWIIDPLGGTREFAEPPHGDWAVQVALWEKDRLTGGAVALPARAVINKRAGGTGLITGRKAFQRPTDEGIELLHAVQDVYLDDSITMACPGRPGQRCRCCQATGAAW</sequence>
<comment type="cofactor">
    <cofactor evidence="1">
        <name>Mg(2+)</name>
        <dbReference type="ChEBI" id="CHEBI:18420"/>
    </cofactor>
</comment>
<feature type="binding site" evidence="1">
    <location>
        <position position="61"/>
    </location>
    <ligand>
        <name>Mg(2+)</name>
        <dbReference type="ChEBI" id="CHEBI:18420"/>
        <label>1</label>
        <note>catalytic</note>
    </ligand>
</feature>
<feature type="binding site" evidence="1">
    <location>
        <position position="59"/>
    </location>
    <ligand>
        <name>Mg(2+)</name>
        <dbReference type="ChEBI" id="CHEBI:18420"/>
        <label>1</label>
        <note>catalytic</note>
    </ligand>
</feature>